<evidence type="ECO:0000256" key="1">
    <source>
        <dbReference type="SAM" id="MobiDB-lite"/>
    </source>
</evidence>
<dbReference type="EMBL" id="JAUIQD010000008">
    <property type="protein sequence ID" value="KAK3341925.1"/>
    <property type="molecule type" value="Genomic_DNA"/>
</dbReference>
<proteinExistence type="predicted"/>
<evidence type="ECO:0000313" key="3">
    <source>
        <dbReference type="Proteomes" id="UP001275084"/>
    </source>
</evidence>
<keyword evidence="3" id="KW-1185">Reference proteome</keyword>
<feature type="compositionally biased region" description="Polar residues" evidence="1">
    <location>
        <begin position="52"/>
        <end position="76"/>
    </location>
</feature>
<feature type="region of interest" description="Disordered" evidence="1">
    <location>
        <begin position="202"/>
        <end position="262"/>
    </location>
</feature>
<dbReference type="Proteomes" id="UP001275084">
    <property type="component" value="Unassembled WGS sequence"/>
</dbReference>
<feature type="compositionally biased region" description="Basic and acidic residues" evidence="1">
    <location>
        <begin position="168"/>
        <end position="186"/>
    </location>
</feature>
<comment type="caution">
    <text evidence="2">The sequence shown here is derived from an EMBL/GenBank/DDBJ whole genome shotgun (WGS) entry which is preliminary data.</text>
</comment>
<accession>A0AAJ0H770</accession>
<evidence type="ECO:0008006" key="4">
    <source>
        <dbReference type="Google" id="ProtNLM"/>
    </source>
</evidence>
<feature type="compositionally biased region" description="Basic and acidic residues" evidence="1">
    <location>
        <begin position="78"/>
        <end position="96"/>
    </location>
</feature>
<feature type="region of interest" description="Disordered" evidence="1">
    <location>
        <begin position="20"/>
        <end position="189"/>
    </location>
</feature>
<reference evidence="2" key="1">
    <citation type="journal article" date="2023" name="Mol. Phylogenet. Evol.">
        <title>Genome-scale phylogeny and comparative genomics of the fungal order Sordariales.</title>
        <authorList>
            <person name="Hensen N."/>
            <person name="Bonometti L."/>
            <person name="Westerberg I."/>
            <person name="Brannstrom I.O."/>
            <person name="Guillou S."/>
            <person name="Cros-Aarteil S."/>
            <person name="Calhoun S."/>
            <person name="Haridas S."/>
            <person name="Kuo A."/>
            <person name="Mondo S."/>
            <person name="Pangilinan J."/>
            <person name="Riley R."/>
            <person name="LaButti K."/>
            <person name="Andreopoulos B."/>
            <person name="Lipzen A."/>
            <person name="Chen C."/>
            <person name="Yan M."/>
            <person name="Daum C."/>
            <person name="Ng V."/>
            <person name="Clum A."/>
            <person name="Steindorff A."/>
            <person name="Ohm R.A."/>
            <person name="Martin F."/>
            <person name="Silar P."/>
            <person name="Natvig D.O."/>
            <person name="Lalanne C."/>
            <person name="Gautier V."/>
            <person name="Ament-Velasquez S.L."/>
            <person name="Kruys A."/>
            <person name="Hutchinson M.I."/>
            <person name="Powell A.J."/>
            <person name="Barry K."/>
            <person name="Miller A.N."/>
            <person name="Grigoriev I.V."/>
            <person name="Debuchy R."/>
            <person name="Gladieux P."/>
            <person name="Hiltunen Thoren M."/>
            <person name="Johannesson H."/>
        </authorList>
    </citation>
    <scope>NUCLEOTIDE SEQUENCE</scope>
    <source>
        <strain evidence="2">CBS 955.72</strain>
    </source>
</reference>
<organism evidence="2 3">
    <name type="scientific">Lasiosphaeria hispida</name>
    <dbReference type="NCBI Taxonomy" id="260671"/>
    <lineage>
        <taxon>Eukaryota</taxon>
        <taxon>Fungi</taxon>
        <taxon>Dikarya</taxon>
        <taxon>Ascomycota</taxon>
        <taxon>Pezizomycotina</taxon>
        <taxon>Sordariomycetes</taxon>
        <taxon>Sordariomycetidae</taxon>
        <taxon>Sordariales</taxon>
        <taxon>Lasiosphaeriaceae</taxon>
        <taxon>Lasiosphaeria</taxon>
    </lineage>
</organism>
<sequence>MSSDVMSIASLKNAATRAIWGDEQAHQEPISGQTGDVAKGEPYDAGNMEPNEANTKFTAPDETGTQPVETEISPPSESKLETESKPQPERKLESKSKPQSTPTSNANPTELKGSSVVPGDSTKAQNDGLDVGDNPDKIDGPGPRPIEQVAKENGGDAGNSGEHVGASRKLEADADKASEDGHRDSGTGELYVRSSGLVADGGDFDASAPGAGREADRLLEEKGVHKEDVNHSLVPNGGAATDGHANGHANGHADGVPRRRQV</sequence>
<feature type="compositionally biased region" description="Basic and acidic residues" evidence="1">
    <location>
        <begin position="213"/>
        <end position="230"/>
    </location>
</feature>
<name>A0AAJ0H770_9PEZI</name>
<protein>
    <recommendedName>
        <fullName evidence="4">Glycine-rich cell wall structural protein 1</fullName>
    </recommendedName>
</protein>
<dbReference type="AlphaFoldDB" id="A0AAJ0H770"/>
<evidence type="ECO:0000313" key="2">
    <source>
        <dbReference type="EMBL" id="KAK3341925.1"/>
    </source>
</evidence>
<reference evidence="2" key="2">
    <citation type="submission" date="2023-06" db="EMBL/GenBank/DDBJ databases">
        <authorList>
            <consortium name="Lawrence Berkeley National Laboratory"/>
            <person name="Haridas S."/>
            <person name="Hensen N."/>
            <person name="Bonometti L."/>
            <person name="Westerberg I."/>
            <person name="Brannstrom I.O."/>
            <person name="Guillou S."/>
            <person name="Cros-Aarteil S."/>
            <person name="Calhoun S."/>
            <person name="Kuo A."/>
            <person name="Mondo S."/>
            <person name="Pangilinan J."/>
            <person name="Riley R."/>
            <person name="Labutti K."/>
            <person name="Andreopoulos B."/>
            <person name="Lipzen A."/>
            <person name="Chen C."/>
            <person name="Yanf M."/>
            <person name="Daum C."/>
            <person name="Ng V."/>
            <person name="Clum A."/>
            <person name="Steindorff A."/>
            <person name="Ohm R."/>
            <person name="Martin F."/>
            <person name="Silar P."/>
            <person name="Natvig D."/>
            <person name="Lalanne C."/>
            <person name="Gautier V."/>
            <person name="Ament-Velasquez S.L."/>
            <person name="Kruys A."/>
            <person name="Hutchinson M.I."/>
            <person name="Powell A.J."/>
            <person name="Barry K."/>
            <person name="Miller A.N."/>
            <person name="Grigoriev I.V."/>
            <person name="Debuchy R."/>
            <person name="Gladieux P."/>
            <person name="Thoren M.H."/>
            <person name="Johannesson H."/>
        </authorList>
    </citation>
    <scope>NUCLEOTIDE SEQUENCE</scope>
    <source>
        <strain evidence="2">CBS 955.72</strain>
    </source>
</reference>
<feature type="compositionally biased region" description="Polar residues" evidence="1">
    <location>
        <begin position="97"/>
        <end position="108"/>
    </location>
</feature>
<gene>
    <name evidence="2" type="ORF">B0T25DRAFT_626394</name>
</gene>